<reference evidence="2 3" key="1">
    <citation type="submission" date="2020-04" db="EMBL/GenBank/DDBJ databases">
        <title>Characterization and engineering of Streptomyces griseofuscus DSM40191 as a potential heterologous host for expression of BGCs.</title>
        <authorList>
            <person name="Gren T."/>
            <person name="Whitford C.M."/>
            <person name="Mohite O.S."/>
            <person name="Joergensen T.S."/>
            <person name="Nielsen J.B."/>
            <person name="Lee S.Y."/>
            <person name="Weber T."/>
        </authorList>
    </citation>
    <scope>NUCLEOTIDE SEQUENCE [LARGE SCALE GENOMIC DNA]</scope>
    <source>
        <strain evidence="2 3">DSM 40191</strain>
        <plasmid evidence="2 3">pSGRIFU2</plasmid>
    </source>
</reference>
<name>A0A7H1QDG3_9ACTN</name>
<dbReference type="Proteomes" id="UP000516422">
    <property type="component" value="Plasmid pSGRIFU2"/>
</dbReference>
<evidence type="ECO:0000313" key="3">
    <source>
        <dbReference type="Proteomes" id="UP000516422"/>
    </source>
</evidence>
<keyword evidence="2" id="KW-0614">Plasmid</keyword>
<accession>A0A7H1QDG3</accession>
<sequence>MAGSARRSKGAPNALRNLRPLAPPGSSPDRPPTTTFPRRAGSVTAPDLRSDGSTPSGDLWRRARRSHLPELGHALWHDAWFPHFARCCPPSRFRKRGGCALKPGSARRRRRSPHGGVYAVVGTRAPYVLSVASLPRDLDSDGYRALREVERARRRAGGISVRRSGGAFVHRVQRLRSGELVQPSARRTIRRLHRGGPRGGCSSRRARDSPVSKVLVRWRRRSGHTPSRACGLDAASQ</sequence>
<organism evidence="2 3">
    <name type="scientific">Streptomyces griseofuscus</name>
    <dbReference type="NCBI Taxonomy" id="146922"/>
    <lineage>
        <taxon>Bacteria</taxon>
        <taxon>Bacillati</taxon>
        <taxon>Actinomycetota</taxon>
        <taxon>Actinomycetes</taxon>
        <taxon>Kitasatosporales</taxon>
        <taxon>Streptomycetaceae</taxon>
        <taxon>Streptomyces</taxon>
    </lineage>
</organism>
<protein>
    <submittedName>
        <fullName evidence="2">Uncharacterized protein</fullName>
    </submittedName>
</protein>
<evidence type="ECO:0000313" key="2">
    <source>
        <dbReference type="EMBL" id="QNT98343.1"/>
    </source>
</evidence>
<dbReference type="AlphaFoldDB" id="A0A7H1QDG3"/>
<proteinExistence type="predicted"/>
<geneLocation type="plasmid" evidence="2 3">
    <name>pSGRIFU2</name>
</geneLocation>
<feature type="compositionally biased region" description="Pro residues" evidence="1">
    <location>
        <begin position="21"/>
        <end position="31"/>
    </location>
</feature>
<feature type="region of interest" description="Disordered" evidence="1">
    <location>
        <begin position="193"/>
        <end position="212"/>
    </location>
</feature>
<dbReference type="EMBL" id="CP051008">
    <property type="protein sequence ID" value="QNT98343.1"/>
    <property type="molecule type" value="Genomic_DNA"/>
</dbReference>
<dbReference type="KEGG" id="sgf:HEP81_08115"/>
<feature type="region of interest" description="Disordered" evidence="1">
    <location>
        <begin position="1"/>
        <end position="59"/>
    </location>
</feature>
<evidence type="ECO:0000256" key="1">
    <source>
        <dbReference type="SAM" id="MobiDB-lite"/>
    </source>
</evidence>
<gene>
    <name evidence="2" type="ORF">HEP81_08115</name>
</gene>